<sequence>MCRRDVADAIQQDRGDRNPSFDFGRGTFDALGRDGVEDTACVGGRTLTNARKAPDSSDAQPPANQHAGPNPASVG</sequence>
<reference evidence="2" key="1">
    <citation type="journal article" date="2014" name="Int. J. Syst. Evol. Microbiol.">
        <title>Complete genome sequence of Corynebacterium casei LMG S-19264T (=DSM 44701T), isolated from a smear-ripened cheese.</title>
        <authorList>
            <consortium name="US DOE Joint Genome Institute (JGI-PGF)"/>
            <person name="Walter F."/>
            <person name="Albersmeier A."/>
            <person name="Kalinowski J."/>
            <person name="Ruckert C."/>
        </authorList>
    </citation>
    <scope>NUCLEOTIDE SEQUENCE</scope>
    <source>
        <strain evidence="2">JCM 17820</strain>
    </source>
</reference>
<evidence type="ECO:0000256" key="1">
    <source>
        <dbReference type="SAM" id="MobiDB-lite"/>
    </source>
</evidence>
<name>A0A830GLA3_9EURY</name>
<reference evidence="2" key="2">
    <citation type="submission" date="2020-09" db="EMBL/GenBank/DDBJ databases">
        <authorList>
            <person name="Sun Q."/>
            <person name="Ohkuma M."/>
        </authorList>
    </citation>
    <scope>NUCLEOTIDE SEQUENCE</scope>
    <source>
        <strain evidence="2">JCM 17820</strain>
    </source>
</reference>
<evidence type="ECO:0000313" key="3">
    <source>
        <dbReference type="Proteomes" id="UP000605784"/>
    </source>
</evidence>
<dbReference type="Proteomes" id="UP000605784">
    <property type="component" value="Unassembled WGS sequence"/>
</dbReference>
<organism evidence="2 3">
    <name type="scientific">Haloarcula pellucida</name>
    <dbReference type="NCBI Taxonomy" id="1427151"/>
    <lineage>
        <taxon>Archaea</taxon>
        <taxon>Methanobacteriati</taxon>
        <taxon>Methanobacteriota</taxon>
        <taxon>Stenosarchaea group</taxon>
        <taxon>Halobacteria</taxon>
        <taxon>Halobacteriales</taxon>
        <taxon>Haloarculaceae</taxon>
        <taxon>Haloarcula</taxon>
    </lineage>
</organism>
<feature type="region of interest" description="Disordered" evidence="1">
    <location>
        <begin position="1"/>
        <end position="24"/>
    </location>
</feature>
<protein>
    <submittedName>
        <fullName evidence="2">Uncharacterized protein</fullName>
    </submittedName>
</protein>
<gene>
    <name evidence="2" type="ORF">GCM10009030_19410</name>
</gene>
<evidence type="ECO:0000313" key="2">
    <source>
        <dbReference type="EMBL" id="GGN93713.1"/>
    </source>
</evidence>
<dbReference type="AlphaFoldDB" id="A0A830GLA3"/>
<keyword evidence="3" id="KW-1185">Reference proteome</keyword>
<accession>A0A830GLA3</accession>
<proteinExistence type="predicted"/>
<comment type="caution">
    <text evidence="2">The sequence shown here is derived from an EMBL/GenBank/DDBJ whole genome shotgun (WGS) entry which is preliminary data.</text>
</comment>
<feature type="compositionally biased region" description="Basic and acidic residues" evidence="1">
    <location>
        <begin position="1"/>
        <end position="19"/>
    </location>
</feature>
<dbReference type="EMBL" id="BMOU01000003">
    <property type="protein sequence ID" value="GGN93713.1"/>
    <property type="molecule type" value="Genomic_DNA"/>
</dbReference>
<feature type="region of interest" description="Disordered" evidence="1">
    <location>
        <begin position="43"/>
        <end position="75"/>
    </location>
</feature>